<dbReference type="Proteomes" id="UP000327439">
    <property type="component" value="Chromosome D09"/>
</dbReference>
<evidence type="ECO:0000313" key="2">
    <source>
        <dbReference type="Proteomes" id="UP000327439"/>
    </source>
</evidence>
<name>A0A5J5Q3A4_GOSBA</name>
<reference evidence="2" key="1">
    <citation type="journal article" date="2020" name="Nat. Genet.">
        <title>Genomic diversifications of five Gossypium allopolyploid species and their impact on cotton improvement.</title>
        <authorList>
            <person name="Chen Z.J."/>
            <person name="Sreedasyam A."/>
            <person name="Ando A."/>
            <person name="Song Q."/>
            <person name="De Santiago L.M."/>
            <person name="Hulse-Kemp A.M."/>
            <person name="Ding M."/>
            <person name="Ye W."/>
            <person name="Kirkbride R.C."/>
            <person name="Jenkins J."/>
            <person name="Plott C."/>
            <person name="Lovell J."/>
            <person name="Lin Y.M."/>
            <person name="Vaughn R."/>
            <person name="Liu B."/>
            <person name="Simpson S."/>
            <person name="Scheffler B.E."/>
            <person name="Wen L."/>
            <person name="Saski C.A."/>
            <person name="Grover C.E."/>
            <person name="Hu G."/>
            <person name="Conover J.L."/>
            <person name="Carlson J.W."/>
            <person name="Shu S."/>
            <person name="Boston L.B."/>
            <person name="Williams M."/>
            <person name="Peterson D.G."/>
            <person name="McGee K."/>
            <person name="Jones D.C."/>
            <person name="Wendel J.F."/>
            <person name="Stelly D.M."/>
            <person name="Grimwood J."/>
            <person name="Schmutz J."/>
        </authorList>
    </citation>
    <scope>NUCLEOTIDE SEQUENCE [LARGE SCALE GENOMIC DNA]</scope>
    <source>
        <strain evidence="2">cv. 3-79</strain>
    </source>
</reference>
<keyword evidence="2" id="KW-1185">Reference proteome</keyword>
<gene>
    <name evidence="1" type="ORF">ES319_D09G111700v1</name>
</gene>
<organism evidence="1 2">
    <name type="scientific">Gossypium barbadense</name>
    <name type="common">Sea Island cotton</name>
    <name type="synonym">Hibiscus barbadensis</name>
    <dbReference type="NCBI Taxonomy" id="3634"/>
    <lineage>
        <taxon>Eukaryota</taxon>
        <taxon>Viridiplantae</taxon>
        <taxon>Streptophyta</taxon>
        <taxon>Embryophyta</taxon>
        <taxon>Tracheophyta</taxon>
        <taxon>Spermatophyta</taxon>
        <taxon>Magnoliopsida</taxon>
        <taxon>eudicotyledons</taxon>
        <taxon>Gunneridae</taxon>
        <taxon>Pentapetalae</taxon>
        <taxon>rosids</taxon>
        <taxon>malvids</taxon>
        <taxon>Malvales</taxon>
        <taxon>Malvaceae</taxon>
        <taxon>Malvoideae</taxon>
        <taxon>Gossypium</taxon>
    </lineage>
</organism>
<sequence length="141" mass="14715">MAGLGGSARGGGCARCLPLFRSEDIDLGLASCVWRRGGRQAWWCATRLGKGGGCSVGVVYSLKGRKTKGKKGKGAVGGKKRVELCIGGGDGEKGNGRGGGWDLKGVEGRWRRKGQVLRGGAGTKPEIRWFGCNGRMCDDGD</sequence>
<evidence type="ECO:0000313" key="1">
    <source>
        <dbReference type="EMBL" id="KAB2012743.1"/>
    </source>
</evidence>
<accession>A0A5J5Q3A4</accession>
<proteinExistence type="predicted"/>
<dbReference type="AlphaFoldDB" id="A0A5J5Q3A4"/>
<protein>
    <submittedName>
        <fullName evidence="1">Uncharacterized protein</fullName>
    </submittedName>
</protein>
<dbReference type="EMBL" id="CM018223">
    <property type="protein sequence ID" value="KAB2012743.1"/>
    <property type="molecule type" value="Genomic_DNA"/>
</dbReference>